<keyword evidence="3" id="KW-0963">Cytoplasm</keyword>
<evidence type="ECO:0000256" key="3">
    <source>
        <dbReference type="ARBA" id="ARBA00022490"/>
    </source>
</evidence>
<evidence type="ECO:0000256" key="4">
    <source>
        <dbReference type="ARBA" id="ARBA00022618"/>
    </source>
</evidence>
<dbReference type="EMBL" id="UOFU01000198">
    <property type="protein sequence ID" value="VAX00382.1"/>
    <property type="molecule type" value="Genomic_DNA"/>
</dbReference>
<dbReference type="GO" id="GO:0030428">
    <property type="term" value="C:cell septum"/>
    <property type="evidence" value="ECO:0007669"/>
    <property type="project" value="TreeGrafter"/>
</dbReference>
<evidence type="ECO:0000256" key="1">
    <source>
        <dbReference type="ARBA" id="ARBA00004496"/>
    </source>
</evidence>
<name>A0A3B1A8G1_9ZZZZ</name>
<evidence type="ECO:0000256" key="9">
    <source>
        <dbReference type="ARBA" id="ARBA00033158"/>
    </source>
</evidence>
<evidence type="ECO:0000256" key="5">
    <source>
        <dbReference type="ARBA" id="ARBA00023210"/>
    </source>
</evidence>
<dbReference type="Pfam" id="PF05164">
    <property type="entry name" value="ZapA"/>
    <property type="match status" value="1"/>
</dbReference>
<comment type="subcellular location">
    <subcellularLocation>
        <location evidence="1">Cytoplasm</location>
    </subcellularLocation>
</comment>
<organism evidence="10">
    <name type="scientific">hydrothermal vent metagenome</name>
    <dbReference type="NCBI Taxonomy" id="652676"/>
    <lineage>
        <taxon>unclassified sequences</taxon>
        <taxon>metagenomes</taxon>
        <taxon>ecological metagenomes</taxon>
    </lineage>
</organism>
<dbReference type="Gene3D" id="3.30.160.880">
    <property type="entry name" value="Cell division protein ZapA protomer, N-terminal domain"/>
    <property type="match status" value="1"/>
</dbReference>
<dbReference type="GO" id="GO:0005829">
    <property type="term" value="C:cytosol"/>
    <property type="evidence" value="ECO:0007669"/>
    <property type="project" value="TreeGrafter"/>
</dbReference>
<dbReference type="PANTHER" id="PTHR34981:SF1">
    <property type="entry name" value="CELL DIVISION PROTEIN ZAPA"/>
    <property type="match status" value="1"/>
</dbReference>
<accession>A0A3B1A8G1</accession>
<protein>
    <recommendedName>
        <fullName evidence="2">Cell division protein ZapA</fullName>
    </recommendedName>
    <alternativeName>
        <fullName evidence="9">Z ring-associated protein ZapA</fullName>
    </alternativeName>
</protein>
<dbReference type="GO" id="GO:0032153">
    <property type="term" value="C:cell division site"/>
    <property type="evidence" value="ECO:0007669"/>
    <property type="project" value="TreeGrafter"/>
</dbReference>
<dbReference type="PANTHER" id="PTHR34981">
    <property type="entry name" value="CELL DIVISION PROTEIN ZAPA"/>
    <property type="match status" value="1"/>
</dbReference>
<evidence type="ECO:0000313" key="10">
    <source>
        <dbReference type="EMBL" id="VAX00382.1"/>
    </source>
</evidence>
<sequence length="103" mass="11663">MSEKTTTVTIRVLDKEYQVACPTEERVALLESARYLDEKMREIRDSRKMIGSERVAVMAALNIAHDLLQCRADNGNSAGMDNKLRQLQNKVEAAISRGRQLEL</sequence>
<keyword evidence="6" id="KW-0131">Cell cycle</keyword>
<dbReference type="InterPro" id="IPR007838">
    <property type="entry name" value="Cell_div_ZapA-like"/>
</dbReference>
<keyword evidence="5" id="KW-0717">Septation</keyword>
<dbReference type="InterPro" id="IPR042233">
    <property type="entry name" value="Cell_div_ZapA_N"/>
</dbReference>
<keyword evidence="4" id="KW-0132">Cell division</keyword>
<dbReference type="GO" id="GO:0043093">
    <property type="term" value="P:FtsZ-dependent cytokinesis"/>
    <property type="evidence" value="ECO:0007669"/>
    <property type="project" value="TreeGrafter"/>
</dbReference>
<comment type="function">
    <text evidence="7">Activator of cell division through the inhibition of FtsZ GTPase activity, therefore promoting FtsZ assembly into bundles of protofilaments necessary for the formation of the division Z ring. It is recruited early at mid-cell but it is not essential for cell division.</text>
</comment>
<dbReference type="InterPro" id="IPR036192">
    <property type="entry name" value="Cell_div_ZapA-like_sf"/>
</dbReference>
<evidence type="ECO:0000256" key="6">
    <source>
        <dbReference type="ARBA" id="ARBA00023306"/>
    </source>
</evidence>
<dbReference type="AlphaFoldDB" id="A0A3B1A8G1"/>
<gene>
    <name evidence="10" type="ORF">MNBD_GAMMA20-461</name>
</gene>
<evidence type="ECO:0000256" key="8">
    <source>
        <dbReference type="ARBA" id="ARBA00026068"/>
    </source>
</evidence>
<evidence type="ECO:0000256" key="2">
    <source>
        <dbReference type="ARBA" id="ARBA00015195"/>
    </source>
</evidence>
<dbReference type="Gene3D" id="1.20.5.50">
    <property type="match status" value="1"/>
</dbReference>
<reference evidence="10" key="1">
    <citation type="submission" date="2018-06" db="EMBL/GenBank/DDBJ databases">
        <authorList>
            <person name="Zhirakovskaya E."/>
        </authorList>
    </citation>
    <scope>NUCLEOTIDE SEQUENCE</scope>
</reference>
<dbReference type="GO" id="GO:0000921">
    <property type="term" value="P:septin ring assembly"/>
    <property type="evidence" value="ECO:0007669"/>
    <property type="project" value="TreeGrafter"/>
</dbReference>
<comment type="subunit">
    <text evidence="8">Homodimer. Interacts with FtsZ.</text>
</comment>
<proteinExistence type="predicted"/>
<dbReference type="GO" id="GO:0000917">
    <property type="term" value="P:division septum assembly"/>
    <property type="evidence" value="ECO:0007669"/>
    <property type="project" value="UniProtKB-KW"/>
</dbReference>
<dbReference type="SUPFAM" id="SSF102829">
    <property type="entry name" value="Cell division protein ZapA-like"/>
    <property type="match status" value="1"/>
</dbReference>
<evidence type="ECO:0000256" key="7">
    <source>
        <dbReference type="ARBA" id="ARBA00024910"/>
    </source>
</evidence>